<organism evidence="3 4">
    <name type="scientific">Araneus ventricosus</name>
    <name type="common">Orbweaver spider</name>
    <name type="synonym">Epeira ventricosa</name>
    <dbReference type="NCBI Taxonomy" id="182803"/>
    <lineage>
        <taxon>Eukaryota</taxon>
        <taxon>Metazoa</taxon>
        <taxon>Ecdysozoa</taxon>
        <taxon>Arthropoda</taxon>
        <taxon>Chelicerata</taxon>
        <taxon>Arachnida</taxon>
        <taxon>Araneae</taxon>
        <taxon>Araneomorphae</taxon>
        <taxon>Entelegynae</taxon>
        <taxon>Araneoidea</taxon>
        <taxon>Araneidae</taxon>
        <taxon>Araneus</taxon>
    </lineage>
</organism>
<dbReference type="EMBL" id="BGPR01073242">
    <property type="protein sequence ID" value="GBO45901.1"/>
    <property type="molecule type" value="Genomic_DNA"/>
</dbReference>
<sequence>MVIEIPFRIKRNDDAVSKIMTTLVLEIWHAFSLLDESSTRRKGSWRLSGQSHNRPDNSRQERPSQMTEGVGKGASTPPTAAIKSDVALCSADG</sequence>
<feature type="compositionally biased region" description="Basic and acidic residues" evidence="1">
    <location>
        <begin position="53"/>
        <end position="62"/>
    </location>
</feature>
<evidence type="ECO:0000313" key="2">
    <source>
        <dbReference type="EMBL" id="GBO45901.1"/>
    </source>
</evidence>
<feature type="region of interest" description="Disordered" evidence="1">
    <location>
        <begin position="37"/>
        <end position="93"/>
    </location>
</feature>
<evidence type="ECO:0000313" key="3">
    <source>
        <dbReference type="EMBL" id="GBO45921.1"/>
    </source>
</evidence>
<name>A0A4Y2X8J7_ARAVE</name>
<evidence type="ECO:0000313" key="4">
    <source>
        <dbReference type="Proteomes" id="UP000499080"/>
    </source>
</evidence>
<dbReference type="Proteomes" id="UP000499080">
    <property type="component" value="Unassembled WGS sequence"/>
</dbReference>
<keyword evidence="4" id="KW-1185">Reference proteome</keyword>
<gene>
    <name evidence="2" type="ORF">AVEN_265576_1</name>
    <name evidence="3" type="ORF">AVEN_29873_1</name>
</gene>
<reference evidence="3 4" key="1">
    <citation type="journal article" date="2019" name="Sci. Rep.">
        <title>Orb-weaving spider Araneus ventricosus genome elucidates the spidroin gene catalogue.</title>
        <authorList>
            <person name="Kono N."/>
            <person name="Nakamura H."/>
            <person name="Ohtoshi R."/>
            <person name="Moran D.A.P."/>
            <person name="Shinohara A."/>
            <person name="Yoshida Y."/>
            <person name="Fujiwara M."/>
            <person name="Mori M."/>
            <person name="Tomita M."/>
            <person name="Arakawa K."/>
        </authorList>
    </citation>
    <scope>NUCLEOTIDE SEQUENCE [LARGE SCALE GENOMIC DNA]</scope>
</reference>
<protein>
    <submittedName>
        <fullName evidence="3">Uncharacterized protein</fullName>
    </submittedName>
</protein>
<evidence type="ECO:0000256" key="1">
    <source>
        <dbReference type="SAM" id="MobiDB-lite"/>
    </source>
</evidence>
<dbReference type="EMBL" id="BGPR01073274">
    <property type="protein sequence ID" value="GBO45921.1"/>
    <property type="molecule type" value="Genomic_DNA"/>
</dbReference>
<accession>A0A4Y2X8J7</accession>
<proteinExistence type="predicted"/>
<dbReference type="AlphaFoldDB" id="A0A4Y2X8J7"/>
<comment type="caution">
    <text evidence="3">The sequence shown here is derived from an EMBL/GenBank/DDBJ whole genome shotgun (WGS) entry which is preliminary data.</text>
</comment>